<reference evidence="1" key="1">
    <citation type="submission" date="2023-10" db="EMBL/GenBank/DDBJ databases">
        <authorList>
            <person name="Rodriguez Cubillos JULIANA M."/>
            <person name="De Vega J."/>
        </authorList>
    </citation>
    <scope>NUCLEOTIDE SEQUENCE</scope>
</reference>
<gene>
    <name evidence="1" type="ORF">MILVUS5_LOCUS38040</name>
</gene>
<keyword evidence="2" id="KW-1185">Reference proteome</keyword>
<comment type="caution">
    <text evidence="1">The sequence shown here is derived from an EMBL/GenBank/DDBJ whole genome shotgun (WGS) entry which is preliminary data.</text>
</comment>
<dbReference type="Proteomes" id="UP001177021">
    <property type="component" value="Unassembled WGS sequence"/>
</dbReference>
<evidence type="ECO:0000313" key="2">
    <source>
        <dbReference type="Proteomes" id="UP001177021"/>
    </source>
</evidence>
<name>A0ACB0M010_TRIPR</name>
<evidence type="ECO:0000313" key="1">
    <source>
        <dbReference type="EMBL" id="CAJ2674893.1"/>
    </source>
</evidence>
<dbReference type="EMBL" id="CASHSV030000716">
    <property type="protein sequence ID" value="CAJ2674893.1"/>
    <property type="molecule type" value="Genomic_DNA"/>
</dbReference>
<protein>
    <submittedName>
        <fullName evidence="1">Uncharacterized protein</fullName>
    </submittedName>
</protein>
<proteinExistence type="predicted"/>
<organism evidence="1 2">
    <name type="scientific">Trifolium pratense</name>
    <name type="common">Red clover</name>
    <dbReference type="NCBI Taxonomy" id="57577"/>
    <lineage>
        <taxon>Eukaryota</taxon>
        <taxon>Viridiplantae</taxon>
        <taxon>Streptophyta</taxon>
        <taxon>Embryophyta</taxon>
        <taxon>Tracheophyta</taxon>
        <taxon>Spermatophyta</taxon>
        <taxon>Magnoliopsida</taxon>
        <taxon>eudicotyledons</taxon>
        <taxon>Gunneridae</taxon>
        <taxon>Pentapetalae</taxon>
        <taxon>rosids</taxon>
        <taxon>fabids</taxon>
        <taxon>Fabales</taxon>
        <taxon>Fabaceae</taxon>
        <taxon>Papilionoideae</taxon>
        <taxon>50 kb inversion clade</taxon>
        <taxon>NPAAA clade</taxon>
        <taxon>Hologalegina</taxon>
        <taxon>IRL clade</taxon>
        <taxon>Trifolieae</taxon>
        <taxon>Trifolium</taxon>
    </lineage>
</organism>
<sequence length="641" mass="73174">MPLESREGDTSKARLCGVEIGFSYTITDSIRFNIDQGPFDFILVPLMYPGFVPTEDNDPNSRILDHRLLPYAGSDFNVSCNRWNKLAYGKISPWLDLDSEDETTRMDAEIILKKQIEWASYLSIKACVLPTPKGNCCANYARCVNQILQGPNNMKLLVRFPFGMSDDDYSPGSNDLVDSWKTWNSFRLLCDYHNQLMVVLDIMRVLPPENSQKRWYGEPVTAAILDSDMFLTKTRGNTLYLPKRHQKLIADFFDHDIRIIISGLKVLNEAQFTTEGSKPHPLLPYRDQVSNIYKQMVPPSEQERLEFGMRDFLQLPLRPLRNYTQAKSYDTWEKDKVKYINYEIAICKALRDRVSNEKASEIATVLVVVGAGRGPLVRSSVQAAKRAGRKLKVYAVEKNPQAAIALDELIRTNNWSSFVYIVSSDVRDWKAPERADILVSDLLGSFGDNELSPESLDGAQRFLKKDGISIPSSYTSFLQPLTASKLYKDAKEIKEILHSESACVVNMYNVDRLAPSQEVFTFTHPKSFVGESNQRYQKLCFMIPNDTGSAMVHGFAGYFNATLYKDVFLRTEPSTATPKLKTWFPMFFPLRTPICVESGSRLEVHFWRCVGYRKVWYEWCVTSPSSSPIHNCNGRSCWMDL</sequence>
<accession>A0ACB0M010</accession>